<evidence type="ECO:0000313" key="2">
    <source>
        <dbReference type="Proteomes" id="UP001164539"/>
    </source>
</evidence>
<keyword evidence="2" id="KW-1185">Reference proteome</keyword>
<gene>
    <name evidence="1" type="ORF">OWV82_007145</name>
</gene>
<comment type="caution">
    <text evidence="1">The sequence shown here is derived from an EMBL/GenBank/DDBJ whole genome shotgun (WGS) entry which is preliminary data.</text>
</comment>
<name>A0ACC1YK50_MELAZ</name>
<protein>
    <submittedName>
        <fullName evidence="1">Disease resistance protein (TIR-NBS-LRR class)</fullName>
    </submittedName>
</protein>
<evidence type="ECO:0000313" key="1">
    <source>
        <dbReference type="EMBL" id="KAJ4723822.1"/>
    </source>
</evidence>
<reference evidence="1 2" key="1">
    <citation type="journal article" date="2023" name="Science">
        <title>Complex scaffold remodeling in plant triterpene biosynthesis.</title>
        <authorList>
            <person name="De La Pena R."/>
            <person name="Hodgson H."/>
            <person name="Liu J.C."/>
            <person name="Stephenson M.J."/>
            <person name="Martin A.C."/>
            <person name="Owen C."/>
            <person name="Harkess A."/>
            <person name="Leebens-Mack J."/>
            <person name="Jimenez L.E."/>
            <person name="Osbourn A."/>
            <person name="Sattely E.S."/>
        </authorList>
    </citation>
    <scope>NUCLEOTIDE SEQUENCE [LARGE SCALE GENOMIC DNA]</scope>
    <source>
        <strain evidence="2">cv. JPN11</strain>
        <tissue evidence="1">Leaf</tissue>
    </source>
</reference>
<dbReference type="Proteomes" id="UP001164539">
    <property type="component" value="Chromosome 3"/>
</dbReference>
<proteinExistence type="predicted"/>
<organism evidence="1 2">
    <name type="scientific">Melia azedarach</name>
    <name type="common">Chinaberry tree</name>
    <dbReference type="NCBI Taxonomy" id="155640"/>
    <lineage>
        <taxon>Eukaryota</taxon>
        <taxon>Viridiplantae</taxon>
        <taxon>Streptophyta</taxon>
        <taxon>Embryophyta</taxon>
        <taxon>Tracheophyta</taxon>
        <taxon>Spermatophyta</taxon>
        <taxon>Magnoliopsida</taxon>
        <taxon>eudicotyledons</taxon>
        <taxon>Gunneridae</taxon>
        <taxon>Pentapetalae</taxon>
        <taxon>rosids</taxon>
        <taxon>malvids</taxon>
        <taxon>Sapindales</taxon>
        <taxon>Meliaceae</taxon>
        <taxon>Melia</taxon>
    </lineage>
</organism>
<dbReference type="EMBL" id="CM051396">
    <property type="protein sequence ID" value="KAJ4723822.1"/>
    <property type="molecule type" value="Genomic_DNA"/>
</dbReference>
<accession>A0ACC1YK50</accession>
<sequence length="130" mass="15626">MHDLLQEMGREIVRQESTNDPGKRSRLWHYDDIYKVLTRNTNDVRKIVEYGLKARCKEWDQVDLYHRSGKIIYPGNEIPEWFEFRSMESFISFELPHSWFNNKYIRITYCAVVACEEEHYGTDDLVCIVV</sequence>